<keyword evidence="2" id="KW-1185">Reference proteome</keyword>
<dbReference type="Proteomes" id="UP000280834">
    <property type="component" value="Unassembled WGS sequence"/>
</dbReference>
<proteinExistence type="predicted"/>
<accession>A0A0R3QAR1</accession>
<sequence>MHFRTGETHRTTCTEKLAFSSYLSIDITNANPRHRYIVEIQYGNSKFGMIKRVWKSDIKRQSNLVFTTPRVEIPIF</sequence>
<dbReference type="EMBL" id="UZAG01002331">
    <property type="protein sequence ID" value="VDO13241.1"/>
    <property type="molecule type" value="Genomic_DNA"/>
</dbReference>
<evidence type="ECO:0000313" key="1">
    <source>
        <dbReference type="EMBL" id="VDO13241.1"/>
    </source>
</evidence>
<protein>
    <submittedName>
        <fullName evidence="3">Fibronectin type-III domain-containing protein</fullName>
    </submittedName>
</protein>
<gene>
    <name evidence="1" type="ORF">BTMF_LOCUS2744</name>
</gene>
<reference evidence="3" key="1">
    <citation type="submission" date="2017-02" db="UniProtKB">
        <authorList>
            <consortium name="WormBaseParasite"/>
        </authorList>
    </citation>
    <scope>IDENTIFICATION</scope>
</reference>
<organism evidence="3">
    <name type="scientific">Brugia timori</name>
    <dbReference type="NCBI Taxonomy" id="42155"/>
    <lineage>
        <taxon>Eukaryota</taxon>
        <taxon>Metazoa</taxon>
        <taxon>Ecdysozoa</taxon>
        <taxon>Nematoda</taxon>
        <taxon>Chromadorea</taxon>
        <taxon>Rhabditida</taxon>
        <taxon>Spirurina</taxon>
        <taxon>Spiruromorpha</taxon>
        <taxon>Filarioidea</taxon>
        <taxon>Onchocercidae</taxon>
        <taxon>Brugia</taxon>
    </lineage>
</organism>
<dbReference type="WBParaSite" id="BTMF_0000343001-mRNA-1">
    <property type="protein sequence ID" value="BTMF_0000343001-mRNA-1"/>
    <property type="gene ID" value="BTMF_0000343001"/>
</dbReference>
<reference evidence="1 2" key="2">
    <citation type="submission" date="2018-11" db="EMBL/GenBank/DDBJ databases">
        <authorList>
            <consortium name="Pathogen Informatics"/>
        </authorList>
    </citation>
    <scope>NUCLEOTIDE SEQUENCE [LARGE SCALE GENOMIC DNA]</scope>
</reference>
<evidence type="ECO:0000313" key="2">
    <source>
        <dbReference type="Proteomes" id="UP000280834"/>
    </source>
</evidence>
<name>A0A0R3QAR1_9BILA</name>
<evidence type="ECO:0000313" key="3">
    <source>
        <dbReference type="WBParaSite" id="BTMF_0000343001-mRNA-1"/>
    </source>
</evidence>
<dbReference type="AlphaFoldDB" id="A0A0R3QAR1"/>